<dbReference type="PANTHER" id="PTHR22801:SF63">
    <property type="entry name" value="C-TYPE LECTIN DOMAIN-CONTAINING PROTEIN"/>
    <property type="match status" value="1"/>
</dbReference>
<dbReference type="OrthoDB" id="6162106at2759"/>
<feature type="signal peptide" evidence="1">
    <location>
        <begin position="1"/>
        <end position="17"/>
    </location>
</feature>
<dbReference type="Pfam" id="PF00059">
    <property type="entry name" value="Lectin_C"/>
    <property type="match status" value="1"/>
</dbReference>
<sequence>MLQFILSTVFLIGFGSAQTIDDCPAGIIRDKYLTLHGGNCFEFLVDWPADYNTASEDCGARGGTLVLVNNKDISDYLIDQLIYEYGKASKVWIGLNDKAKEGTYVWEDGTPLSGYSNWAPTRNGTSANHDCVFFDASKQGFWDEDFCEDQLFGFIEHKRPYVCQYRARNGRATTTPPPL</sequence>
<dbReference type="Gene3D" id="3.10.100.10">
    <property type="entry name" value="Mannose-Binding Protein A, subunit A"/>
    <property type="match status" value="1"/>
</dbReference>
<dbReference type="CDD" id="cd00037">
    <property type="entry name" value="CLECT"/>
    <property type="match status" value="1"/>
</dbReference>
<accession>A0A8S4A4M6</accession>
<keyword evidence="1" id="KW-0732">Signal</keyword>
<evidence type="ECO:0000313" key="3">
    <source>
        <dbReference type="EMBL" id="CAG5133936.1"/>
    </source>
</evidence>
<dbReference type="Proteomes" id="UP000678393">
    <property type="component" value="Unassembled WGS sequence"/>
</dbReference>
<evidence type="ECO:0000256" key="1">
    <source>
        <dbReference type="SAM" id="SignalP"/>
    </source>
</evidence>
<feature type="chain" id="PRO_5035870792" description="C-type lectin domain-containing protein" evidence="1">
    <location>
        <begin position="18"/>
        <end position="179"/>
    </location>
</feature>
<dbReference type="SMART" id="SM00034">
    <property type="entry name" value="CLECT"/>
    <property type="match status" value="1"/>
</dbReference>
<dbReference type="InterPro" id="IPR050801">
    <property type="entry name" value="Ca-Dep_Lectins_ImmuneDev"/>
</dbReference>
<dbReference type="SUPFAM" id="SSF56436">
    <property type="entry name" value="C-type lectin-like"/>
    <property type="match status" value="1"/>
</dbReference>
<dbReference type="InterPro" id="IPR016186">
    <property type="entry name" value="C-type_lectin-like/link_sf"/>
</dbReference>
<proteinExistence type="predicted"/>
<feature type="domain" description="C-type lectin" evidence="2">
    <location>
        <begin position="36"/>
        <end position="151"/>
    </location>
</feature>
<gene>
    <name evidence="3" type="ORF">CUNI_LOCUS19494</name>
</gene>
<dbReference type="PANTHER" id="PTHR22801">
    <property type="entry name" value="LITHOSTATHINE"/>
    <property type="match status" value="1"/>
</dbReference>
<evidence type="ECO:0000259" key="2">
    <source>
        <dbReference type="PROSITE" id="PS50041"/>
    </source>
</evidence>
<dbReference type="AlphaFoldDB" id="A0A8S4A4M6"/>
<organism evidence="3 4">
    <name type="scientific">Candidula unifasciata</name>
    <dbReference type="NCBI Taxonomy" id="100452"/>
    <lineage>
        <taxon>Eukaryota</taxon>
        <taxon>Metazoa</taxon>
        <taxon>Spiralia</taxon>
        <taxon>Lophotrochozoa</taxon>
        <taxon>Mollusca</taxon>
        <taxon>Gastropoda</taxon>
        <taxon>Heterobranchia</taxon>
        <taxon>Euthyneura</taxon>
        <taxon>Panpulmonata</taxon>
        <taxon>Eupulmonata</taxon>
        <taxon>Stylommatophora</taxon>
        <taxon>Helicina</taxon>
        <taxon>Helicoidea</taxon>
        <taxon>Geomitridae</taxon>
        <taxon>Candidula</taxon>
    </lineage>
</organism>
<name>A0A8S4A4M6_9EUPU</name>
<dbReference type="EMBL" id="CAJHNH020006623">
    <property type="protein sequence ID" value="CAG5133936.1"/>
    <property type="molecule type" value="Genomic_DNA"/>
</dbReference>
<reference evidence="3" key="1">
    <citation type="submission" date="2021-04" db="EMBL/GenBank/DDBJ databases">
        <authorList>
            <consortium name="Molecular Ecology Group"/>
        </authorList>
    </citation>
    <scope>NUCLEOTIDE SEQUENCE</scope>
</reference>
<dbReference type="InterPro" id="IPR001304">
    <property type="entry name" value="C-type_lectin-like"/>
</dbReference>
<comment type="caution">
    <text evidence="3">The sequence shown here is derived from an EMBL/GenBank/DDBJ whole genome shotgun (WGS) entry which is preliminary data.</text>
</comment>
<keyword evidence="4" id="KW-1185">Reference proteome</keyword>
<protein>
    <recommendedName>
        <fullName evidence="2">C-type lectin domain-containing protein</fullName>
    </recommendedName>
</protein>
<evidence type="ECO:0000313" key="4">
    <source>
        <dbReference type="Proteomes" id="UP000678393"/>
    </source>
</evidence>
<dbReference type="InterPro" id="IPR016187">
    <property type="entry name" value="CTDL_fold"/>
</dbReference>
<dbReference type="PROSITE" id="PS50041">
    <property type="entry name" value="C_TYPE_LECTIN_2"/>
    <property type="match status" value="1"/>
</dbReference>